<evidence type="ECO:0000256" key="1">
    <source>
        <dbReference type="SAM" id="Phobius"/>
    </source>
</evidence>
<dbReference type="RefSeq" id="WP_283344959.1">
    <property type="nucleotide sequence ID" value="NZ_JASHIF010000010.1"/>
</dbReference>
<feature type="transmembrane region" description="Helical" evidence="1">
    <location>
        <begin position="281"/>
        <end position="298"/>
    </location>
</feature>
<name>A0ABT6Y9F6_9BACT</name>
<organism evidence="3 4">
    <name type="scientific">Flectobacillus roseus</name>
    <dbReference type="NCBI Taxonomy" id="502259"/>
    <lineage>
        <taxon>Bacteria</taxon>
        <taxon>Pseudomonadati</taxon>
        <taxon>Bacteroidota</taxon>
        <taxon>Cytophagia</taxon>
        <taxon>Cytophagales</taxon>
        <taxon>Flectobacillaceae</taxon>
        <taxon>Flectobacillus</taxon>
    </lineage>
</organism>
<dbReference type="EMBL" id="JASHIF010000010">
    <property type="protein sequence ID" value="MDI9860166.1"/>
    <property type="molecule type" value="Genomic_DNA"/>
</dbReference>
<keyword evidence="1" id="KW-0812">Transmembrane</keyword>
<feature type="domain" description="DUF4350" evidence="2">
    <location>
        <begin position="89"/>
        <end position="225"/>
    </location>
</feature>
<keyword evidence="1" id="KW-1133">Transmembrane helix</keyword>
<keyword evidence="1" id="KW-0472">Membrane</keyword>
<comment type="caution">
    <text evidence="3">The sequence shown here is derived from an EMBL/GenBank/DDBJ whole genome shotgun (WGS) entry which is preliminary data.</text>
</comment>
<evidence type="ECO:0000313" key="4">
    <source>
        <dbReference type="Proteomes" id="UP001236507"/>
    </source>
</evidence>
<dbReference type="InterPro" id="IPR025646">
    <property type="entry name" value="DUF4350"/>
</dbReference>
<feature type="transmembrane region" description="Helical" evidence="1">
    <location>
        <begin position="7"/>
        <end position="24"/>
    </location>
</feature>
<proteinExistence type="predicted"/>
<protein>
    <recommendedName>
        <fullName evidence="2">DUF4350 domain-containing protein</fullName>
    </recommendedName>
</protein>
<dbReference type="Proteomes" id="UP001236507">
    <property type="component" value="Unassembled WGS sequence"/>
</dbReference>
<evidence type="ECO:0000259" key="2">
    <source>
        <dbReference type="Pfam" id="PF14258"/>
    </source>
</evidence>
<keyword evidence="4" id="KW-1185">Reference proteome</keyword>
<evidence type="ECO:0000313" key="3">
    <source>
        <dbReference type="EMBL" id="MDI9860166.1"/>
    </source>
</evidence>
<gene>
    <name evidence="3" type="ORF">QM524_13180</name>
</gene>
<dbReference type="Pfam" id="PF14258">
    <property type="entry name" value="DUF4350"/>
    <property type="match status" value="1"/>
</dbReference>
<reference evidence="3 4" key="1">
    <citation type="submission" date="2023-05" db="EMBL/GenBank/DDBJ databases">
        <title>Novel species of genus Flectobacillus isolated from stream in China.</title>
        <authorList>
            <person name="Lu H."/>
        </authorList>
    </citation>
    <scope>NUCLEOTIDE SEQUENCE [LARGE SCALE GENOMIC DNA]</scope>
    <source>
        <strain evidence="3 4">KCTC 42575</strain>
    </source>
</reference>
<sequence length="414" mass="48070">MTQKTKYLIVLGITLLGFILIEIYKPKPVIWTPTYSNQDDIPFGGEVLYKILPELFPSQQIHDEKFPVLARHTEQSVDLQRTSYINICNTFTLDSISLTKLLRFVSMGNTAFISAEDFGSLGDTLHLSTDYISFLKKGTATSLNFTHPELRQKKPFVFRMEDAEAFFVDTTKSTIPWTVLAYNHLKKPIFIKVKWGNGTLLLNSTPSAFSNYYLIKPQNCYFAINALRYLPQQTIYWDEYYQAPSIGTRFRVMNKSIRKASEASYDESPFRFIVSQPALRWAYYLTLLALVIFMVFEAKRRQRIIPIIDIPQNTSVIFVKTIGQLYFNKKEHLTIAKKKVTHFLHFIRDNFYLNTYQIDEDFLTELSNKSGLELGKLQALFHTIQHLNTVNSISEKDLIELNKAIEEFYQMVKA</sequence>
<accession>A0ABT6Y9F6</accession>